<dbReference type="Proteomes" id="UP000054845">
    <property type="component" value="Unassembled WGS sequence"/>
</dbReference>
<dbReference type="GO" id="GO:0003735">
    <property type="term" value="F:structural constituent of ribosome"/>
    <property type="evidence" value="ECO:0007669"/>
    <property type="project" value="InterPro"/>
</dbReference>
<dbReference type="GO" id="GO:0005840">
    <property type="term" value="C:ribosome"/>
    <property type="evidence" value="ECO:0007669"/>
    <property type="project" value="UniProtKB-KW"/>
</dbReference>
<dbReference type="InterPro" id="IPR038584">
    <property type="entry name" value="Ribosomal_bL33_sf"/>
</dbReference>
<sequence length="55" mass="6374">MAAKSRARVLITRLMSTAGTGYFYTTKRLRVADKLAKMKYDPVVKRHVLFKEVKK</sequence>
<dbReference type="GO" id="GO:0006412">
    <property type="term" value="P:translation"/>
    <property type="evidence" value="ECO:0007669"/>
    <property type="project" value="InterPro"/>
</dbReference>
<dbReference type="Pfam" id="PF00471">
    <property type="entry name" value="Ribosomal_L33"/>
    <property type="match status" value="1"/>
</dbReference>
<dbReference type="Gene3D" id="2.20.28.120">
    <property type="entry name" value="Ribosomal protein L33"/>
    <property type="match status" value="1"/>
</dbReference>
<dbReference type="OrthoDB" id="275534at2759"/>
<dbReference type="PANTHER" id="PTHR47037:SF1">
    <property type="entry name" value="LARGE RIBOSOMAL SUBUNIT PROTEIN BL33M"/>
    <property type="match status" value="1"/>
</dbReference>
<comment type="similarity">
    <text evidence="2">Belongs to the bacterial ribosomal protein bL33 family.</text>
</comment>
<evidence type="ECO:0000256" key="1">
    <source>
        <dbReference type="ARBA" id="ARBA00004173"/>
    </source>
</evidence>
<evidence type="ECO:0000313" key="8">
    <source>
        <dbReference type="Proteomes" id="UP000054845"/>
    </source>
</evidence>
<dbReference type="AlphaFoldDB" id="A0A0P1BDK9"/>
<evidence type="ECO:0000256" key="6">
    <source>
        <dbReference type="ARBA" id="ARBA00035275"/>
    </source>
</evidence>
<dbReference type="InterPro" id="IPR011332">
    <property type="entry name" value="Ribosomal_zn-bd"/>
</dbReference>
<dbReference type="GO" id="GO:1990904">
    <property type="term" value="C:ribonucleoprotein complex"/>
    <property type="evidence" value="ECO:0007669"/>
    <property type="project" value="UniProtKB-KW"/>
</dbReference>
<keyword evidence="8" id="KW-1185">Reference proteome</keyword>
<proteinExistence type="inferred from homology"/>
<protein>
    <recommendedName>
        <fullName evidence="6">Large ribosomal subunit protein bL33m</fullName>
    </recommendedName>
</protein>
<evidence type="ECO:0000313" key="7">
    <source>
        <dbReference type="EMBL" id="CEH13668.1"/>
    </source>
</evidence>
<evidence type="ECO:0000256" key="2">
    <source>
        <dbReference type="ARBA" id="ARBA00007596"/>
    </source>
</evidence>
<dbReference type="GO" id="GO:0005739">
    <property type="term" value="C:mitochondrion"/>
    <property type="evidence" value="ECO:0007669"/>
    <property type="project" value="UniProtKB-SubCell"/>
</dbReference>
<dbReference type="InterPro" id="IPR001705">
    <property type="entry name" value="Ribosomal_bL33"/>
</dbReference>
<keyword evidence="5" id="KW-0687">Ribonucleoprotein</keyword>
<keyword evidence="3 7" id="KW-0689">Ribosomal protein</keyword>
<dbReference type="SUPFAM" id="SSF57829">
    <property type="entry name" value="Zn-binding ribosomal proteins"/>
    <property type="match status" value="1"/>
</dbReference>
<comment type="subcellular location">
    <subcellularLocation>
        <location evidence="1">Mitochondrion</location>
    </subcellularLocation>
</comment>
<evidence type="ECO:0000256" key="4">
    <source>
        <dbReference type="ARBA" id="ARBA00023128"/>
    </source>
</evidence>
<organism evidence="7 8">
    <name type="scientific">Ceraceosorus bombacis</name>
    <dbReference type="NCBI Taxonomy" id="401625"/>
    <lineage>
        <taxon>Eukaryota</taxon>
        <taxon>Fungi</taxon>
        <taxon>Dikarya</taxon>
        <taxon>Basidiomycota</taxon>
        <taxon>Ustilaginomycotina</taxon>
        <taxon>Exobasidiomycetes</taxon>
        <taxon>Ceraceosorales</taxon>
        <taxon>Ceraceosoraceae</taxon>
        <taxon>Ceraceosorus</taxon>
    </lineage>
</organism>
<evidence type="ECO:0000256" key="3">
    <source>
        <dbReference type="ARBA" id="ARBA00022980"/>
    </source>
</evidence>
<dbReference type="InterPro" id="IPR052008">
    <property type="entry name" value="Mitoribosomal_protein_bL33"/>
</dbReference>
<evidence type="ECO:0000256" key="5">
    <source>
        <dbReference type="ARBA" id="ARBA00023274"/>
    </source>
</evidence>
<dbReference type="NCBIfam" id="TIGR01023">
    <property type="entry name" value="rpmG_bact"/>
    <property type="match status" value="1"/>
</dbReference>
<name>A0A0P1BDK9_9BASI</name>
<accession>A0A0P1BDK9</accession>
<reference evidence="7 8" key="1">
    <citation type="submission" date="2014-09" db="EMBL/GenBank/DDBJ databases">
        <authorList>
            <person name="Magalhaes I.L.F."/>
            <person name="Oliveira U."/>
            <person name="Santos F.R."/>
            <person name="Vidigal T.H.D.A."/>
            <person name="Brescovit A.D."/>
            <person name="Santos A.J."/>
        </authorList>
    </citation>
    <scope>NUCLEOTIDE SEQUENCE [LARGE SCALE GENOMIC DNA]</scope>
</reference>
<keyword evidence="4" id="KW-0496">Mitochondrion</keyword>
<dbReference type="PANTHER" id="PTHR47037">
    <property type="entry name" value="39S RIBOSOMAL PROTEIN L33, MITOCHONDRIAL"/>
    <property type="match status" value="1"/>
</dbReference>
<dbReference type="STRING" id="401625.A0A0P1BDK9"/>
<dbReference type="EMBL" id="CCYA01000221">
    <property type="protein sequence ID" value="CEH13668.1"/>
    <property type="molecule type" value="Genomic_DNA"/>
</dbReference>